<protein>
    <submittedName>
        <fullName evidence="1">Uncharacterized protein</fullName>
    </submittedName>
</protein>
<reference evidence="1" key="3">
    <citation type="submission" date="2023-05" db="EMBL/GenBank/DDBJ databases">
        <authorList>
            <person name="Smith C.H."/>
        </authorList>
    </citation>
    <scope>NUCLEOTIDE SEQUENCE</scope>
    <source>
        <strain evidence="1">CHS0354</strain>
        <tissue evidence="1">Mantle</tissue>
    </source>
</reference>
<evidence type="ECO:0000313" key="1">
    <source>
        <dbReference type="EMBL" id="KAK3598468.1"/>
    </source>
</evidence>
<reference evidence="1" key="1">
    <citation type="journal article" date="2021" name="Genome Biol. Evol.">
        <title>A High-Quality Reference Genome for a Parasitic Bivalve with Doubly Uniparental Inheritance (Bivalvia: Unionida).</title>
        <authorList>
            <person name="Smith C.H."/>
        </authorList>
    </citation>
    <scope>NUCLEOTIDE SEQUENCE</scope>
    <source>
        <strain evidence="1">CHS0354</strain>
    </source>
</reference>
<accession>A0AAE0W1D3</accession>
<proteinExistence type="predicted"/>
<comment type="caution">
    <text evidence="1">The sequence shown here is derived from an EMBL/GenBank/DDBJ whole genome shotgun (WGS) entry which is preliminary data.</text>
</comment>
<gene>
    <name evidence="1" type="ORF">CHS0354_039556</name>
</gene>
<name>A0AAE0W1D3_9BIVA</name>
<dbReference type="Proteomes" id="UP001195483">
    <property type="component" value="Unassembled WGS sequence"/>
</dbReference>
<reference evidence="1" key="2">
    <citation type="journal article" date="2021" name="Genome Biol. Evol.">
        <title>Developing a high-quality reference genome for a parasitic bivalve with doubly uniparental inheritance (Bivalvia: Unionida).</title>
        <authorList>
            <person name="Smith C.H."/>
        </authorList>
    </citation>
    <scope>NUCLEOTIDE SEQUENCE</scope>
    <source>
        <strain evidence="1">CHS0354</strain>
        <tissue evidence="1">Mantle</tissue>
    </source>
</reference>
<organism evidence="1 2">
    <name type="scientific">Potamilus streckersoni</name>
    <dbReference type="NCBI Taxonomy" id="2493646"/>
    <lineage>
        <taxon>Eukaryota</taxon>
        <taxon>Metazoa</taxon>
        <taxon>Spiralia</taxon>
        <taxon>Lophotrochozoa</taxon>
        <taxon>Mollusca</taxon>
        <taxon>Bivalvia</taxon>
        <taxon>Autobranchia</taxon>
        <taxon>Heteroconchia</taxon>
        <taxon>Palaeoheterodonta</taxon>
        <taxon>Unionida</taxon>
        <taxon>Unionoidea</taxon>
        <taxon>Unionidae</taxon>
        <taxon>Ambleminae</taxon>
        <taxon>Lampsilini</taxon>
        <taxon>Potamilus</taxon>
    </lineage>
</organism>
<keyword evidence="2" id="KW-1185">Reference proteome</keyword>
<evidence type="ECO:0000313" key="2">
    <source>
        <dbReference type="Proteomes" id="UP001195483"/>
    </source>
</evidence>
<sequence>MHCIDINDTLFPAYFIVLQRLGHGQGNVHIISRHYWLYESKLDDFCGLRNPEVCPKCSHPCKIYQTRTLHWTSLIPSAYEPGVKFTDLSDIPFLQATNGHHKLDDFCGLRNPEVCPKCSHPCKIYQTRTLHWTSLIPSAYEPGVKFTDLSDIPFLQATNGHPEAIE</sequence>
<dbReference type="AlphaFoldDB" id="A0AAE0W1D3"/>
<dbReference type="EMBL" id="JAEAOA010002310">
    <property type="protein sequence ID" value="KAK3598468.1"/>
    <property type="molecule type" value="Genomic_DNA"/>
</dbReference>